<dbReference type="EMBL" id="JACWMX010000006">
    <property type="protein sequence ID" value="MBD1394546.1"/>
    <property type="molecule type" value="Genomic_DNA"/>
</dbReference>
<gene>
    <name evidence="1" type="ORF">IDJ76_15655</name>
</gene>
<reference evidence="1" key="1">
    <citation type="submission" date="2020-09" db="EMBL/GenBank/DDBJ databases">
        <title>Novel species of Mucilaginibacter isolated from a glacier on the Tibetan Plateau.</title>
        <authorList>
            <person name="Liu Q."/>
            <person name="Xin Y.-H."/>
        </authorList>
    </citation>
    <scope>NUCLEOTIDE SEQUENCE</scope>
    <source>
        <strain evidence="1">ZB1P21</strain>
    </source>
</reference>
<dbReference type="Proteomes" id="UP000619078">
    <property type="component" value="Unassembled WGS sequence"/>
</dbReference>
<dbReference type="AlphaFoldDB" id="A0A926NR88"/>
<comment type="caution">
    <text evidence="1">The sequence shown here is derived from an EMBL/GenBank/DDBJ whole genome shotgun (WGS) entry which is preliminary data.</text>
</comment>
<organism evidence="1 2">
    <name type="scientific">Mucilaginibacter glaciei</name>
    <dbReference type="NCBI Taxonomy" id="2772109"/>
    <lineage>
        <taxon>Bacteria</taxon>
        <taxon>Pseudomonadati</taxon>
        <taxon>Bacteroidota</taxon>
        <taxon>Sphingobacteriia</taxon>
        <taxon>Sphingobacteriales</taxon>
        <taxon>Sphingobacteriaceae</taxon>
        <taxon>Mucilaginibacter</taxon>
    </lineage>
</organism>
<keyword evidence="2" id="KW-1185">Reference proteome</keyword>
<protein>
    <submittedName>
        <fullName evidence="1">Uncharacterized protein</fullName>
    </submittedName>
</protein>
<proteinExistence type="predicted"/>
<name>A0A926NR88_9SPHI</name>
<sequence length="168" mass="19322">MAALLCCGYACKPAIKETGAQVKFFDIKEYFQHETTRLTKPNHEVNKSVDHNGDKESKKVKISNWARELNLFTESDINKPAWSKSYTVDSTATNITYKAKYPELKTRYITICRENGKVTAIEIENDTQNILYNTTEKLTYLPGTFYQIEKMQHVKVMGGNSYKIKGEF</sequence>
<accession>A0A926NR88</accession>
<evidence type="ECO:0000313" key="2">
    <source>
        <dbReference type="Proteomes" id="UP000619078"/>
    </source>
</evidence>
<evidence type="ECO:0000313" key="1">
    <source>
        <dbReference type="EMBL" id="MBD1394546.1"/>
    </source>
</evidence>
<dbReference type="RefSeq" id="WP_191164284.1">
    <property type="nucleotide sequence ID" value="NZ_JACWMX010000006.1"/>
</dbReference>